<keyword evidence="2" id="KW-0175">Coiled coil</keyword>
<dbReference type="GO" id="GO:0006623">
    <property type="term" value="P:protein targeting to vacuole"/>
    <property type="evidence" value="ECO:0007669"/>
    <property type="project" value="TreeGrafter"/>
</dbReference>
<dbReference type="PANTHER" id="PTHR16166:SF93">
    <property type="entry name" value="INTERMEMBRANE LIPID TRANSFER PROTEIN VPS13"/>
    <property type="match status" value="1"/>
</dbReference>
<feature type="non-terminal residue" evidence="4">
    <location>
        <position position="1"/>
    </location>
</feature>
<feature type="region of interest" description="Disordered" evidence="3">
    <location>
        <begin position="1356"/>
        <end position="1427"/>
    </location>
</feature>
<evidence type="ECO:0000256" key="3">
    <source>
        <dbReference type="SAM" id="MobiDB-lite"/>
    </source>
</evidence>
<gene>
    <name evidence="4" type="ORF">EZS28_006891</name>
</gene>
<feature type="region of interest" description="Disordered" evidence="3">
    <location>
        <begin position="3410"/>
        <end position="3456"/>
    </location>
</feature>
<feature type="compositionally biased region" description="Basic and acidic residues" evidence="3">
    <location>
        <begin position="2031"/>
        <end position="2057"/>
    </location>
</feature>
<feature type="compositionally biased region" description="Basic and acidic residues" evidence="3">
    <location>
        <begin position="1528"/>
        <end position="1542"/>
    </location>
</feature>
<feature type="region of interest" description="Disordered" evidence="3">
    <location>
        <begin position="2765"/>
        <end position="2799"/>
    </location>
</feature>
<feature type="compositionally biased region" description="Basic and acidic residues" evidence="3">
    <location>
        <begin position="1273"/>
        <end position="1305"/>
    </location>
</feature>
<feature type="compositionally biased region" description="Polar residues" evidence="3">
    <location>
        <begin position="1125"/>
        <end position="1135"/>
    </location>
</feature>
<feature type="compositionally biased region" description="Polar residues" evidence="3">
    <location>
        <begin position="2769"/>
        <end position="2799"/>
    </location>
</feature>
<dbReference type="InterPro" id="IPR026847">
    <property type="entry name" value="VPS13"/>
</dbReference>
<feature type="compositionally biased region" description="Basic and acidic residues" evidence="3">
    <location>
        <begin position="1136"/>
        <end position="1145"/>
    </location>
</feature>
<feature type="compositionally biased region" description="Low complexity" evidence="3">
    <location>
        <begin position="1557"/>
        <end position="1567"/>
    </location>
</feature>
<feature type="compositionally biased region" description="Basic and acidic residues" evidence="3">
    <location>
        <begin position="2085"/>
        <end position="2095"/>
    </location>
</feature>
<sequence length="4140" mass="469080">SSNKQKSQLVHPEIKARDPLISDFNIRGLIRRCLVSSLQLKQAHVPQMSIGAVSDAPFTIDADPADIRLIGEIFSGFTSAMETKEDDDDDDEEGLSEEELKIKNKLQKKNKKKVVKPEPVKQHSESAEQFVSSLNKKIATATARLGGRLQTISQAISVEFPGIVVQMNDEKVIEKKDKDHNIVRDLVPLQLGSLNLKGLNLKMFGWTDGEQVITLTVSEYALIDQRKEQMEQLKKGAVISHENKYKKAQQGQQIKNNGIPTNYILCSNKLSQFMNNEDNIEAQQTSITQKATNIQSLSSNSISSQTLKTDPILYSLSFGMATDLSGSQTIAISLYQPRIIGDIVFINELLDYYNASMQMMGESQKQKEEQKKIELQKQKDKYKGDFLYEQENEIVDTYQQEMASFFGSNLNIKQSQNEEEEDDDDLEYLGKNEYQIYEIKLEKEIDRAEKKQLYLKDLKKKAHLRRLNRIRILKERQNKKLQTKLGSLQTIDENEATEQKDIDNVDDLNTLRPTIEEPDNQYIEQYLFKQQMMQQLDLQIQQENITPMLIQEHSEKLTGLRIIIQMTQLTFMIPERCFDEQNYDLSGQTRKDDIDDLLNGDQKKENSSSTSQTLIKPKKRRSTNSFIYISFDFYASMYIGPPPSCNQLRSSSYREYVQFYLTLKRLIEDLAPSLNILNPLKQDKNQLDSPKVDDKANQVEEKKKDGENKEDNKTKSKQSNTQSPSAQIVDTSTINPWWWLGLASDFPYNVGQSDLFYTSFTSQYNAQKEDDQLKPPDFVNIRLPAHPGTIVNEMSIQMKLTSLCMAVVDKYKYESKEARKTKKQQMDQIKKQQIEKKSQQEITQQNLDDEYDEESDDEIDLSFTAQLNLRGDIFNPRPKSLINKIKKIRPQSSFVQTAQQQLGIGSVTHLIIRNADFQATYVVFTHNTRLSSDIIQSRYNPFVGLSTEVKFKDDPDNKIIKAKTQQYIRDKNEQNIIDFDLINLQDFTQSNSGFEIASQDLRSNTNESLYNFSENSSLISDQSFDSTLRSSLIQDYQKEYENEDTKEEEQKEGVLIPLTKITFSVINTLRVAMGVIEYDRMMVIINKMTESFGLFSAEESDEQIEEEKERQNKKEELVDDASAMKDNSTSEQIQQTKKDMKDEENVDISEKKVRIERRNFKLEPLGKTEQTKQENIQIKQGNNQIQQKINLTDDEKEASQKISHILAQRKAREEERKQHLIKQLILTQKQEPDLIPFKKLFEELPKADPKTAEDIQEEQRKQKIKDQKKKTEKKQIEKEKKELEKEKKKQEKLEKQKQKELEKEKKKQQKSGISTDKSNLNVKDKAEEKDEDEQDDVFDKRDIWNRRERNFVEDWEGENDEQIEKQWLPDKPAKRITQSDEQQVTDDSKSVSQQSSNEKDKEEEDDDDDDEYGYYSDDDEETNNLKATMRRRRRMGIVNLVMRSALSCIPISSMSISASIHRIDAILLNDVYSTPIPIARIVAEQVKMDLIMENEDRRLTSEGKLMWKEWIQFMKDKETQEFGSFDEVLPKNKDQSKNDKNNSDTGSNANDRTSIVSTSSSSSSSSQSSQLSKFQVLKIGVPTLPPISPYTFRHPPPDPKKCQRMAGNVSITLAVGLFNAKRMTLEPAIDSFEIQAILNPAISPAMSMEIFVPRKIEISLSPPLIATYAETMNSLNELNIRKEKRKKEDDEYDKGKLKQKQPNDDDDEDQETGDKSNKVQIEIENGVVRNSKGEESTHLDNNEPFFIVNRTGSKVSVHHPITFKTFKAALSLQQSKQGQKSTLKKGKKSDQLNIGEEITVIGDGGVCSFNYAQDAFVDYQERVKSKLNAQSDILPSASSIDFSQPLVGDKKKKESNPIAKINETAQVDQQQQEQQQQPQLQQLTPDLLGTKIQIVPALLEASTKAKKLLDNVVLSQTDTQAAHKSLLATLSVETPPSIHLPVIITIDGFEPLPPIDISLPFVITRGLKLKKDEIQKLAIPYSNEVIKVRIENFLERGRRILLISNVMQLVNKTTIPMQVKFSFDPISFHTNADDENKDKEQSKAKKGLTKDSSKNKPSENFNDAQAHSLITSTGTQQQNLAQQLKDQKLKEKERAQSPQTGRSPMSSAAQQNQSKTAEQDDQQPILENTKDYIRRLEAGAALFVPLRHSLSTIIMKPLKGSESEGYNGINDWEAISPILVSSLNEGAHQFVESYPIVKKQEGKEVKKKISSDIQDALSNSLTKQANQTQHNLDLSLEDESKANEIPRDPMYFSVGVRKLPSINVRESLDLITANDEYLEPDTTNQFVIKRIKMSKKRNSILNEGKIAVSDYKYKVLEQPQIGLDDKRFVSPYDQHDLEISDIRNKNGDRTSFLHKFAVSKVETQIAQSKKGNVSASKQEEDITDILYPSDILQTIIAPPLTLFNAFPVQAAIVIEETESTSLLKSKGLQQGKNKDIQKIDSQKEELSPEKAKLRRSRNLPKKSFLLFPGRYICLYHVALSNKVQYKVAFPKALPSYKQQQQQVQLEGLDQQTTITQSIAKQIKEQTQLAKDQNEQVKEVESTSQQQLQYSDDKKIVVYHPEIEIFDLQNCNWSQLQTLFIDGIQGLYSENSLGSKDHPKTTFLRSGPLSFISRHAIYTSGNRRLTIMAPYWIVNKAGLPLTFVQKVGKSDKYFYHPEEIPVIKSLGEIELEKIEEEDKIIIQEKQQEVQKSKKSEDEITDKYSVTKSWTFIDLPRLLPPQLSSNEIPIVPYTYINDQDQKGNKTALALLISDKKQQNELDSYLEKVPDSDQSNQQEEPTLLSSSSSNKQEQNLQDESNWSIETLKKAPKMISTLSKYIQLDTPGLKLQVSLEETLLEKDKEKKDDSKIQSKGKDDEQTIIDNSVPIHELCLSTDFGKQPFEETIVVNIASMYLIKNSFKDRDIWVRQYQPGTEGFGIDPNDKSKSVFEKGKDVRMSKAQRHTHHLLRANGQPTALTWASNTGDSYEKKLIQFAFDPKQLKVRKNKNSPELNEDQHTPKELLNARLAVLRWSGPVSVEALGEHSLFVPELQRIRWPHQMLVHTTLNQRTKGNLITLIPEITSNTQRFAICNHTKQTIRIKQVLKTKEDTGKQKGSKTDEKKEEFDTYGQASLGIDIVQFGEQAVPEILLPPFMRAPLSWFDCTQQKTVEVTFVDSGTKKQFELDQIQQFKVMKLARFERFSSQPSQSKHASQQIELVQKLGIKKSFTDLVYPTVMSYGGIFIFNISYNPETNVDSYLRIHNMSQRRQVEGISRLKEASDTNAARAANQLFANQQYASAWKQKSQNRKDGEQSAKNQNTDNINNNVDQQIQEKGYKITKAKSQEQSTKKSSGFHMDVIIKGIGISIVSSGSIDQQFPERPQELIYLSIDTTSISYMDTQQSLWFSANIRQIQLDNQSPISLYPVVIGRADPNDYDNQSLGDKQKQGVGKGNKGLGDQGHRGKSKQSKDKQNQSLWGTSTKNPMISITYITQKPQQFDELLNNNPDEDSNQQDQPKAAKVENANDDVLYIKGANVLLQAMDISLEEDFIYMVLQFYTKELAPVLELMNSSSIQDAEAARTGFQPRIIKQDENGRAIEIISASIDDVMPSLRMGKLRGRAKARTRIMQNTIDNEQRQNNIDSNQEISSKAITQQPKQPIEEEKNLFAEYIALQPIRIGVALSISDISKFAQIGMLKPILNFFGSMLMNVSEGSIHLDSLLMSNVSGKQSDIISRITQHYIGAAVREGLRFLGSMDIIGNPLNLVSSLGSSVVGMFYEPAAGLCKSPSDFARGLAKGGGRLLQNSVFALFGSMGKITGAVSGGLAQLSFDDDYLRARKKRMANKPKHALSGLAQGLQAFGSGIVHGITGVVVKPIRGLQNEGAKGFVKGIGKGMMGMLVRPVAGALEGASYTLQGIKGTGDIIGNAAAGSVEEEEEEEIACDGSGRKRLPRYVGARGVLEAFDSKKALGNVCLLILGRISPNEDYVGHVALDIPDEDLKGGKERKITKPEDEMTDILMLTTHRILRLKYRPDSISLSIGLSSITGNSAVSSQTQGSEYASINADPTLTSSATTAAGLVIKWGVMIAKISEIQYTDGRKSEIAKKKGTSQVDSSLEVNYSKPAFIGSGEKATTKKITAISHANLDQMRKALQYILMVWRMYISTHS</sequence>
<feature type="compositionally biased region" description="Acidic residues" evidence="3">
    <location>
        <begin position="1401"/>
        <end position="1422"/>
    </location>
</feature>
<feature type="region of interest" description="Disordered" evidence="3">
    <location>
        <begin position="3476"/>
        <end position="3495"/>
    </location>
</feature>
<protein>
    <submittedName>
        <fullName evidence="4">Putative vacuolar protein sorting-associated protein 13C</fullName>
    </submittedName>
</protein>
<feature type="region of interest" description="Disordered" evidence="3">
    <location>
        <begin position="1524"/>
        <end position="1567"/>
    </location>
</feature>
<feature type="compositionally biased region" description="Basic and acidic residues" evidence="3">
    <location>
        <begin position="1686"/>
        <end position="1696"/>
    </location>
</feature>
<comment type="caution">
    <text evidence="4">The sequence shown here is derived from an EMBL/GenBank/DDBJ whole genome shotgun (WGS) entry which is preliminary data.</text>
</comment>
<feature type="region of interest" description="Disordered" evidence="3">
    <location>
        <begin position="594"/>
        <end position="617"/>
    </location>
</feature>
<feature type="compositionally biased region" description="Basic and acidic residues" evidence="3">
    <location>
        <begin position="1243"/>
        <end position="1265"/>
    </location>
</feature>
<feature type="compositionally biased region" description="Gly residues" evidence="3">
    <location>
        <begin position="3425"/>
        <end position="3434"/>
    </location>
</feature>
<evidence type="ECO:0000256" key="2">
    <source>
        <dbReference type="SAM" id="Coils"/>
    </source>
</evidence>
<feature type="compositionally biased region" description="Polar residues" evidence="3">
    <location>
        <begin position="1311"/>
        <end position="1321"/>
    </location>
</feature>
<feature type="compositionally biased region" description="Polar residues" evidence="3">
    <location>
        <begin position="2096"/>
        <end position="2116"/>
    </location>
</feature>
<accession>A0A5J4WRM4</accession>
<feature type="coiled-coil region" evidence="2">
    <location>
        <begin position="431"/>
        <end position="484"/>
    </location>
</feature>
<organism evidence="4 5">
    <name type="scientific">Streblomastix strix</name>
    <dbReference type="NCBI Taxonomy" id="222440"/>
    <lineage>
        <taxon>Eukaryota</taxon>
        <taxon>Metamonada</taxon>
        <taxon>Preaxostyla</taxon>
        <taxon>Oxymonadida</taxon>
        <taxon>Streblomastigidae</taxon>
        <taxon>Streblomastix</taxon>
    </lineage>
</organism>
<dbReference type="PANTHER" id="PTHR16166">
    <property type="entry name" value="VACUOLAR PROTEIN SORTING-ASSOCIATED PROTEIN VPS13"/>
    <property type="match status" value="1"/>
</dbReference>
<reference evidence="4 5" key="1">
    <citation type="submission" date="2019-03" db="EMBL/GenBank/DDBJ databases">
        <title>Single cell metagenomics reveals metabolic interactions within the superorganism composed of flagellate Streblomastix strix and complex community of Bacteroidetes bacteria on its surface.</title>
        <authorList>
            <person name="Treitli S.C."/>
            <person name="Kolisko M."/>
            <person name="Husnik F."/>
            <person name="Keeling P."/>
            <person name="Hampl V."/>
        </authorList>
    </citation>
    <scope>NUCLEOTIDE SEQUENCE [LARGE SCALE GENOMIC DNA]</scope>
    <source>
        <strain evidence="4">ST1C</strain>
    </source>
</reference>
<dbReference type="OrthoDB" id="428159at2759"/>
<feature type="compositionally biased region" description="Basic and acidic residues" evidence="3">
    <location>
        <begin position="682"/>
        <end position="714"/>
    </location>
</feature>
<feature type="region of interest" description="Disordered" evidence="3">
    <location>
        <begin position="1097"/>
        <end position="1145"/>
    </location>
</feature>
<dbReference type="EMBL" id="SNRW01001148">
    <property type="protein sequence ID" value="KAA6397581.1"/>
    <property type="molecule type" value="Genomic_DNA"/>
</dbReference>
<feature type="compositionally biased region" description="Basic and acidic residues" evidence="3">
    <location>
        <begin position="817"/>
        <end position="839"/>
    </location>
</feature>
<dbReference type="Proteomes" id="UP000324800">
    <property type="component" value="Unassembled WGS sequence"/>
</dbReference>
<name>A0A5J4WRM4_9EUKA</name>
<feature type="region of interest" description="Disordered" evidence="3">
    <location>
        <begin position="2029"/>
        <end position="2061"/>
    </location>
</feature>
<feature type="region of interest" description="Disordered" evidence="3">
    <location>
        <begin position="2074"/>
        <end position="2125"/>
    </location>
</feature>
<proteinExistence type="inferred from homology"/>
<dbReference type="GO" id="GO:0045053">
    <property type="term" value="P:protein retention in Golgi apparatus"/>
    <property type="evidence" value="ECO:0007669"/>
    <property type="project" value="TreeGrafter"/>
</dbReference>
<evidence type="ECO:0000256" key="1">
    <source>
        <dbReference type="ARBA" id="ARBA00006545"/>
    </source>
</evidence>
<feature type="compositionally biased region" description="Polar residues" evidence="3">
    <location>
        <begin position="1545"/>
        <end position="1556"/>
    </location>
</feature>
<feature type="region of interest" description="Disordered" evidence="3">
    <location>
        <begin position="1243"/>
        <end position="1343"/>
    </location>
</feature>
<evidence type="ECO:0000313" key="5">
    <source>
        <dbReference type="Proteomes" id="UP000324800"/>
    </source>
</evidence>
<feature type="region of interest" description="Disordered" evidence="3">
    <location>
        <begin position="3279"/>
        <end position="3304"/>
    </location>
</feature>
<feature type="region of interest" description="Disordered" evidence="3">
    <location>
        <begin position="817"/>
        <end position="855"/>
    </location>
</feature>
<feature type="compositionally biased region" description="Basic and acidic residues" evidence="3">
    <location>
        <begin position="1362"/>
        <end position="1373"/>
    </location>
</feature>
<feature type="compositionally biased region" description="Low complexity" evidence="3">
    <location>
        <begin position="3294"/>
        <end position="3304"/>
    </location>
</feature>
<comment type="similarity">
    <text evidence="1">Belongs to the VPS13 family.</text>
</comment>
<feature type="compositionally biased region" description="Polar residues" evidence="3">
    <location>
        <begin position="717"/>
        <end position="728"/>
    </location>
</feature>
<feature type="compositionally biased region" description="Basic and acidic residues" evidence="3">
    <location>
        <begin position="1107"/>
        <end position="1116"/>
    </location>
</feature>
<evidence type="ECO:0000313" key="4">
    <source>
        <dbReference type="EMBL" id="KAA6397581.1"/>
    </source>
</evidence>
<feature type="region of interest" description="Disordered" evidence="3">
    <location>
        <begin position="682"/>
        <end position="728"/>
    </location>
</feature>
<feature type="region of interest" description="Disordered" evidence="3">
    <location>
        <begin position="1685"/>
        <end position="1739"/>
    </location>
</feature>